<feature type="compositionally biased region" description="Polar residues" evidence="1">
    <location>
        <begin position="149"/>
        <end position="165"/>
    </location>
</feature>
<accession>A0A813DIE0</accession>
<name>A0A813DIE0_POLGL</name>
<dbReference type="Proteomes" id="UP000654075">
    <property type="component" value="Unassembled WGS sequence"/>
</dbReference>
<comment type="caution">
    <text evidence="2">The sequence shown here is derived from an EMBL/GenBank/DDBJ whole genome shotgun (WGS) entry which is preliminary data.</text>
</comment>
<feature type="non-terminal residue" evidence="2">
    <location>
        <position position="270"/>
    </location>
</feature>
<evidence type="ECO:0000313" key="3">
    <source>
        <dbReference type="Proteomes" id="UP000654075"/>
    </source>
</evidence>
<feature type="compositionally biased region" description="Low complexity" evidence="1">
    <location>
        <begin position="83"/>
        <end position="99"/>
    </location>
</feature>
<feature type="compositionally biased region" description="Polar residues" evidence="1">
    <location>
        <begin position="193"/>
        <end position="206"/>
    </location>
</feature>
<organism evidence="2 3">
    <name type="scientific">Polarella glacialis</name>
    <name type="common">Dinoflagellate</name>
    <dbReference type="NCBI Taxonomy" id="89957"/>
    <lineage>
        <taxon>Eukaryota</taxon>
        <taxon>Sar</taxon>
        <taxon>Alveolata</taxon>
        <taxon>Dinophyceae</taxon>
        <taxon>Suessiales</taxon>
        <taxon>Suessiaceae</taxon>
        <taxon>Polarella</taxon>
    </lineage>
</organism>
<protein>
    <submittedName>
        <fullName evidence="2">Uncharacterized protein</fullName>
    </submittedName>
</protein>
<sequence length="270" mass="28433">SRVRTSPLSLQTGFKVGSTVSTSVSSKFETSRLRPGAGSHRPNGLLHSKDEDEISTAATPHDLHPQEEAEEDDVGAGRYLIKAATSSPHSASASSPNSAGQQPECAPWARARTRSRSNSVTVGGWRSGGSPGVDVDIPMLPFGHGSRPNEATSAFAPQTTPSAFSPTKRGGVSDADHLWSGARRSFSPFAAERQQNPPSLSSQPRPLNQAFGASAPAPTPLPPEVAPAMEGSFSPRGVHSWQRAAWLGRDAHAARNMPIVASPQGGRRPW</sequence>
<feature type="compositionally biased region" description="Polar residues" evidence="1">
    <location>
        <begin position="1"/>
        <end position="11"/>
    </location>
</feature>
<feature type="region of interest" description="Disordered" evidence="1">
    <location>
        <begin position="1"/>
        <end position="233"/>
    </location>
</feature>
<evidence type="ECO:0000256" key="1">
    <source>
        <dbReference type="SAM" id="MobiDB-lite"/>
    </source>
</evidence>
<reference evidence="2" key="1">
    <citation type="submission" date="2021-02" db="EMBL/GenBank/DDBJ databases">
        <authorList>
            <person name="Dougan E. K."/>
            <person name="Rhodes N."/>
            <person name="Thang M."/>
            <person name="Chan C."/>
        </authorList>
    </citation>
    <scope>NUCLEOTIDE SEQUENCE</scope>
</reference>
<dbReference type="AlphaFoldDB" id="A0A813DIE0"/>
<evidence type="ECO:0000313" key="2">
    <source>
        <dbReference type="EMBL" id="CAE8585292.1"/>
    </source>
</evidence>
<keyword evidence="3" id="KW-1185">Reference proteome</keyword>
<dbReference type="EMBL" id="CAJNNV010001544">
    <property type="protein sequence ID" value="CAE8585292.1"/>
    <property type="molecule type" value="Genomic_DNA"/>
</dbReference>
<feature type="compositionally biased region" description="Low complexity" evidence="1">
    <location>
        <begin position="12"/>
        <end position="28"/>
    </location>
</feature>
<gene>
    <name evidence="2" type="ORF">PGLA1383_LOCUS4201</name>
</gene>
<proteinExistence type="predicted"/>